<evidence type="ECO:0000313" key="2">
    <source>
        <dbReference type="Proteomes" id="UP001177140"/>
    </source>
</evidence>
<dbReference type="AlphaFoldDB" id="A0AA41UX04"/>
<proteinExistence type="predicted"/>
<protein>
    <submittedName>
        <fullName evidence="1">Uncharacterized protein</fullName>
    </submittedName>
</protein>
<feature type="non-terminal residue" evidence="1">
    <location>
        <position position="1"/>
    </location>
</feature>
<evidence type="ECO:0000313" key="1">
    <source>
        <dbReference type="EMBL" id="MCL7025850.1"/>
    </source>
</evidence>
<dbReference type="EMBL" id="JAJJMA010049732">
    <property type="protein sequence ID" value="MCL7025850.1"/>
    <property type="molecule type" value="Genomic_DNA"/>
</dbReference>
<accession>A0AA41UX04</accession>
<dbReference type="Proteomes" id="UP001177140">
    <property type="component" value="Unassembled WGS sequence"/>
</dbReference>
<organism evidence="1 2">
    <name type="scientific">Papaver nudicaule</name>
    <name type="common">Iceland poppy</name>
    <dbReference type="NCBI Taxonomy" id="74823"/>
    <lineage>
        <taxon>Eukaryota</taxon>
        <taxon>Viridiplantae</taxon>
        <taxon>Streptophyta</taxon>
        <taxon>Embryophyta</taxon>
        <taxon>Tracheophyta</taxon>
        <taxon>Spermatophyta</taxon>
        <taxon>Magnoliopsida</taxon>
        <taxon>Ranunculales</taxon>
        <taxon>Papaveraceae</taxon>
        <taxon>Papaveroideae</taxon>
        <taxon>Papaver</taxon>
    </lineage>
</organism>
<keyword evidence="2" id="KW-1185">Reference proteome</keyword>
<name>A0AA41UX04_PAPNU</name>
<sequence>GVRHRSDLQDDNWEVDSLSQYSLPNLKSILKISSELLKIPRSSTSCVLEYLTPE</sequence>
<reference evidence="1" key="1">
    <citation type="submission" date="2022-03" db="EMBL/GenBank/DDBJ databases">
        <title>A functionally conserved STORR gene fusion in Papaver species that diverged 16.8 million years ago.</title>
        <authorList>
            <person name="Catania T."/>
        </authorList>
    </citation>
    <scope>NUCLEOTIDE SEQUENCE</scope>
    <source>
        <strain evidence="1">S-191538</strain>
    </source>
</reference>
<comment type="caution">
    <text evidence="1">The sequence shown here is derived from an EMBL/GenBank/DDBJ whole genome shotgun (WGS) entry which is preliminary data.</text>
</comment>
<gene>
    <name evidence="1" type="ORF">MKW94_028460</name>
</gene>